<dbReference type="Gene3D" id="1.10.10.10">
    <property type="entry name" value="Winged helix-like DNA-binding domain superfamily/Winged helix DNA-binding domain"/>
    <property type="match status" value="1"/>
</dbReference>
<dbReference type="PANTHER" id="PTHR30346:SF0">
    <property type="entry name" value="HCA OPERON TRANSCRIPTIONAL ACTIVATOR HCAR"/>
    <property type="match status" value="1"/>
</dbReference>
<dbReference type="PRINTS" id="PR00039">
    <property type="entry name" value="HTHLYSR"/>
</dbReference>
<dbReference type="RefSeq" id="WP_184099276.1">
    <property type="nucleotide sequence ID" value="NZ_JACIJH010000009.1"/>
</dbReference>
<proteinExistence type="inferred from homology"/>
<dbReference type="SUPFAM" id="SSF46785">
    <property type="entry name" value="Winged helix' DNA-binding domain"/>
    <property type="match status" value="1"/>
</dbReference>
<accession>A0A7W9ERD3</accession>
<protein>
    <submittedName>
        <fullName evidence="6">DNA-binding transcriptional LysR family regulator</fullName>
    </submittedName>
</protein>
<feature type="domain" description="HTH lysR-type" evidence="5">
    <location>
        <begin position="40"/>
        <end position="89"/>
    </location>
</feature>
<comment type="similarity">
    <text evidence="1">Belongs to the LysR transcriptional regulatory family.</text>
</comment>
<comment type="caution">
    <text evidence="6">The sequence shown here is derived from an EMBL/GenBank/DDBJ whole genome shotgun (WGS) entry which is preliminary data.</text>
</comment>
<evidence type="ECO:0000313" key="7">
    <source>
        <dbReference type="Proteomes" id="UP000537161"/>
    </source>
</evidence>
<dbReference type="PANTHER" id="PTHR30346">
    <property type="entry name" value="TRANSCRIPTIONAL DUAL REGULATOR HCAR-RELATED"/>
    <property type="match status" value="1"/>
</dbReference>
<keyword evidence="2" id="KW-0805">Transcription regulation</keyword>
<organism evidence="6 7">
    <name type="scientific">Sphingopyxis panaciterrulae</name>
    <dbReference type="NCBI Taxonomy" id="462372"/>
    <lineage>
        <taxon>Bacteria</taxon>
        <taxon>Pseudomonadati</taxon>
        <taxon>Pseudomonadota</taxon>
        <taxon>Alphaproteobacteria</taxon>
        <taxon>Sphingomonadales</taxon>
        <taxon>Sphingomonadaceae</taxon>
        <taxon>Sphingopyxis</taxon>
    </lineage>
</organism>
<evidence type="ECO:0000259" key="5">
    <source>
        <dbReference type="PROSITE" id="PS50931"/>
    </source>
</evidence>
<dbReference type="Pfam" id="PF00126">
    <property type="entry name" value="HTH_1"/>
    <property type="match status" value="1"/>
</dbReference>
<keyword evidence="7" id="KW-1185">Reference proteome</keyword>
<evidence type="ECO:0000256" key="4">
    <source>
        <dbReference type="ARBA" id="ARBA00023163"/>
    </source>
</evidence>
<gene>
    <name evidence="6" type="ORF">FHR21_002810</name>
</gene>
<evidence type="ECO:0000256" key="2">
    <source>
        <dbReference type="ARBA" id="ARBA00023015"/>
    </source>
</evidence>
<dbReference type="SUPFAM" id="SSF53850">
    <property type="entry name" value="Periplasmic binding protein-like II"/>
    <property type="match status" value="1"/>
</dbReference>
<dbReference type="InterPro" id="IPR000847">
    <property type="entry name" value="LysR_HTH_N"/>
</dbReference>
<dbReference type="InterPro" id="IPR036388">
    <property type="entry name" value="WH-like_DNA-bd_sf"/>
</dbReference>
<keyword evidence="3 6" id="KW-0238">DNA-binding</keyword>
<dbReference type="GO" id="GO:0003700">
    <property type="term" value="F:DNA-binding transcription factor activity"/>
    <property type="evidence" value="ECO:0007669"/>
    <property type="project" value="InterPro"/>
</dbReference>
<evidence type="ECO:0000256" key="3">
    <source>
        <dbReference type="ARBA" id="ARBA00023125"/>
    </source>
</evidence>
<dbReference type="CDD" id="cd05466">
    <property type="entry name" value="PBP2_LTTR_substrate"/>
    <property type="match status" value="1"/>
</dbReference>
<dbReference type="GO" id="GO:0003677">
    <property type="term" value="F:DNA binding"/>
    <property type="evidence" value="ECO:0007669"/>
    <property type="project" value="UniProtKB-KW"/>
</dbReference>
<dbReference type="EMBL" id="JACIJH010000009">
    <property type="protein sequence ID" value="MBB5707444.1"/>
    <property type="molecule type" value="Genomic_DNA"/>
</dbReference>
<dbReference type="PROSITE" id="PS50931">
    <property type="entry name" value="HTH_LYSR"/>
    <property type="match status" value="1"/>
</dbReference>
<sequence>MARMQSGKMAQDKTGKRSKLAVSDSAKSASAFSVEYLLFFRAVADNLSFTKAARELNIDQSWLSHKIRQFEEMLGITLFIRNTRHVELTAAGRILLEPVQRLSTLVEETRAVTEALCESMKGVLRVGCLPFSFPDPLRTRLMDEFIDRHQNIRLQVTSGPTPMLLEQLRLAKIDLAFVSAPFDESDLDLLLLRENEFCFLIPKDHILASKPMIEEQDVAGMKLVIPSPNYHPAAFELYYRPLSNAGAIVEPIPEFQSAATYAQDRLQPVVCTRYAAERYNNQNFVRRPVSFLPPCRKYLARLKERQTPSQILLWEMAESSLEMARKVAA</sequence>
<dbReference type="AlphaFoldDB" id="A0A7W9ERD3"/>
<dbReference type="Gene3D" id="3.40.190.290">
    <property type="match status" value="1"/>
</dbReference>
<reference evidence="6 7" key="1">
    <citation type="submission" date="2020-08" db="EMBL/GenBank/DDBJ databases">
        <title>Genomic Encyclopedia of Type Strains, Phase IV (KMG-IV): sequencing the most valuable type-strain genomes for metagenomic binning, comparative biology and taxonomic classification.</title>
        <authorList>
            <person name="Goeker M."/>
        </authorList>
    </citation>
    <scope>NUCLEOTIDE SEQUENCE [LARGE SCALE GENOMIC DNA]</scope>
    <source>
        <strain evidence="6 7">DSM 27163</strain>
    </source>
</reference>
<keyword evidence="4" id="KW-0804">Transcription</keyword>
<dbReference type="GO" id="GO:0032993">
    <property type="term" value="C:protein-DNA complex"/>
    <property type="evidence" value="ECO:0007669"/>
    <property type="project" value="TreeGrafter"/>
</dbReference>
<dbReference type="FunFam" id="1.10.10.10:FF:000001">
    <property type="entry name" value="LysR family transcriptional regulator"/>
    <property type="match status" value="1"/>
</dbReference>
<dbReference type="Proteomes" id="UP000537161">
    <property type="component" value="Unassembled WGS sequence"/>
</dbReference>
<name>A0A7W9ERD3_9SPHN</name>
<dbReference type="Pfam" id="PF03466">
    <property type="entry name" value="LysR_substrate"/>
    <property type="match status" value="1"/>
</dbReference>
<dbReference type="InterPro" id="IPR005119">
    <property type="entry name" value="LysR_subst-bd"/>
</dbReference>
<evidence type="ECO:0000313" key="6">
    <source>
        <dbReference type="EMBL" id="MBB5707444.1"/>
    </source>
</evidence>
<evidence type="ECO:0000256" key="1">
    <source>
        <dbReference type="ARBA" id="ARBA00009437"/>
    </source>
</evidence>
<dbReference type="InterPro" id="IPR036390">
    <property type="entry name" value="WH_DNA-bd_sf"/>
</dbReference>